<gene>
    <name evidence="9" type="primary">LOC101894212</name>
</gene>
<dbReference type="VEuPathDB" id="VectorBase:MDOMA2_000415"/>
<feature type="signal peptide" evidence="6">
    <location>
        <begin position="1"/>
        <end position="21"/>
    </location>
</feature>
<dbReference type="InterPro" id="IPR050127">
    <property type="entry name" value="Serine_Proteases_S1"/>
</dbReference>
<dbReference type="PROSITE" id="PS00134">
    <property type="entry name" value="TRYPSIN_HIS"/>
    <property type="match status" value="1"/>
</dbReference>
<accession>A0A9J7I971</accession>
<name>A0A9J7I971_MUSDO</name>
<reference evidence="9" key="1">
    <citation type="submission" date="2025-08" db="UniProtKB">
        <authorList>
            <consortium name="RefSeq"/>
        </authorList>
    </citation>
    <scope>IDENTIFICATION</scope>
    <source>
        <strain evidence="9">Aabys</strain>
        <tissue evidence="9">Whole body</tissue>
    </source>
</reference>
<sequence>MYLKSLVVVVIYCNLCSIVFGTSTDKNKTVEKDPRIIGGQAISIESAPWQVSVRLKVYEAQMYGYGHICGGSVISQRVVVTAAHCILNQNVQPMVFRSPDEFTLVMGSAYLYQAPAYTLQYDVLQIAVNMNFNLTTMVNDIALFLINGYIPWSWPTVQAIPLNYWPEPSGTLCTISGWGKTSTYSDSVSGILMEATVPIVGYATCDINYGNITTGMICAGYMQTGGVDACQGDSGGPLVCNGYLTGVVSWGYGCAQPGYPGVYTNVSYYYNWIVTNNSSFNYNYYYNNAQNINSNMLCLFLNICLSLLLMKILK</sequence>
<protein>
    <submittedName>
        <fullName evidence="9">Trypsin delta</fullName>
    </submittedName>
</protein>
<keyword evidence="1 5" id="KW-0645">Protease</keyword>
<keyword evidence="3 5" id="KW-0720">Serine protease</keyword>
<evidence type="ECO:0000256" key="4">
    <source>
        <dbReference type="ARBA" id="ARBA00023157"/>
    </source>
</evidence>
<dbReference type="PANTHER" id="PTHR24264">
    <property type="entry name" value="TRYPSIN-RELATED"/>
    <property type="match status" value="1"/>
</dbReference>
<dbReference type="SUPFAM" id="SSF50494">
    <property type="entry name" value="Trypsin-like serine proteases"/>
    <property type="match status" value="1"/>
</dbReference>
<evidence type="ECO:0000259" key="7">
    <source>
        <dbReference type="PROSITE" id="PS50240"/>
    </source>
</evidence>
<keyword evidence="8" id="KW-1185">Reference proteome</keyword>
<dbReference type="Pfam" id="PF00089">
    <property type="entry name" value="Trypsin"/>
    <property type="match status" value="1"/>
</dbReference>
<dbReference type="SMART" id="SM00020">
    <property type="entry name" value="Tryp_SPc"/>
    <property type="match status" value="1"/>
</dbReference>
<dbReference type="CDD" id="cd00190">
    <property type="entry name" value="Tryp_SPc"/>
    <property type="match status" value="1"/>
</dbReference>
<feature type="chain" id="PRO_5045231610" evidence="6">
    <location>
        <begin position="22"/>
        <end position="314"/>
    </location>
</feature>
<dbReference type="PROSITE" id="PS50240">
    <property type="entry name" value="TRYPSIN_DOM"/>
    <property type="match status" value="1"/>
</dbReference>
<evidence type="ECO:0000256" key="1">
    <source>
        <dbReference type="ARBA" id="ARBA00022670"/>
    </source>
</evidence>
<dbReference type="AlphaFoldDB" id="A0A9J7I971"/>
<dbReference type="KEGG" id="mde:101894212"/>
<keyword evidence="6" id="KW-0732">Signal</keyword>
<dbReference type="PRINTS" id="PR00722">
    <property type="entry name" value="CHYMOTRYPSIN"/>
</dbReference>
<keyword evidence="2 5" id="KW-0378">Hydrolase</keyword>
<feature type="domain" description="Peptidase S1" evidence="7">
    <location>
        <begin position="36"/>
        <end position="278"/>
    </location>
</feature>
<dbReference type="InterPro" id="IPR001254">
    <property type="entry name" value="Trypsin_dom"/>
</dbReference>
<dbReference type="GO" id="GO:0004252">
    <property type="term" value="F:serine-type endopeptidase activity"/>
    <property type="evidence" value="ECO:0007669"/>
    <property type="project" value="InterPro"/>
</dbReference>
<evidence type="ECO:0000256" key="6">
    <source>
        <dbReference type="SAM" id="SignalP"/>
    </source>
</evidence>
<dbReference type="Gene3D" id="2.40.10.10">
    <property type="entry name" value="Trypsin-like serine proteases"/>
    <property type="match status" value="1"/>
</dbReference>
<dbReference type="InterPro" id="IPR001314">
    <property type="entry name" value="Peptidase_S1A"/>
</dbReference>
<keyword evidence="4" id="KW-1015">Disulfide bond</keyword>
<dbReference type="GeneID" id="101894212"/>
<dbReference type="InterPro" id="IPR018114">
    <property type="entry name" value="TRYPSIN_HIS"/>
</dbReference>
<dbReference type="InterPro" id="IPR009003">
    <property type="entry name" value="Peptidase_S1_PA"/>
</dbReference>
<dbReference type="InterPro" id="IPR043504">
    <property type="entry name" value="Peptidase_S1_PA_chymotrypsin"/>
</dbReference>
<evidence type="ECO:0000256" key="5">
    <source>
        <dbReference type="RuleBase" id="RU363034"/>
    </source>
</evidence>
<organism evidence="8 9">
    <name type="scientific">Musca domestica</name>
    <name type="common">House fly</name>
    <dbReference type="NCBI Taxonomy" id="7370"/>
    <lineage>
        <taxon>Eukaryota</taxon>
        <taxon>Metazoa</taxon>
        <taxon>Ecdysozoa</taxon>
        <taxon>Arthropoda</taxon>
        <taxon>Hexapoda</taxon>
        <taxon>Insecta</taxon>
        <taxon>Pterygota</taxon>
        <taxon>Neoptera</taxon>
        <taxon>Endopterygota</taxon>
        <taxon>Diptera</taxon>
        <taxon>Brachycera</taxon>
        <taxon>Muscomorpha</taxon>
        <taxon>Muscoidea</taxon>
        <taxon>Muscidae</taxon>
        <taxon>Musca</taxon>
    </lineage>
</organism>
<dbReference type="OrthoDB" id="10059102at2759"/>
<dbReference type="RefSeq" id="XP_011292763.3">
    <property type="nucleotide sequence ID" value="XM_011294461.3"/>
</dbReference>
<dbReference type="PANTHER" id="PTHR24264:SF83">
    <property type="entry name" value="COMPLEMENT FACTOR I"/>
    <property type="match status" value="1"/>
</dbReference>
<dbReference type="Proteomes" id="UP001652621">
    <property type="component" value="Unplaced"/>
</dbReference>
<evidence type="ECO:0000256" key="2">
    <source>
        <dbReference type="ARBA" id="ARBA00022801"/>
    </source>
</evidence>
<proteinExistence type="predicted"/>
<dbReference type="GO" id="GO:0005615">
    <property type="term" value="C:extracellular space"/>
    <property type="evidence" value="ECO:0007669"/>
    <property type="project" value="TreeGrafter"/>
</dbReference>
<dbReference type="PROSITE" id="PS00135">
    <property type="entry name" value="TRYPSIN_SER"/>
    <property type="match status" value="1"/>
</dbReference>
<evidence type="ECO:0000313" key="9">
    <source>
        <dbReference type="RefSeq" id="XP_011292763.3"/>
    </source>
</evidence>
<evidence type="ECO:0000313" key="8">
    <source>
        <dbReference type="Proteomes" id="UP001652621"/>
    </source>
</evidence>
<dbReference type="GO" id="GO:0006508">
    <property type="term" value="P:proteolysis"/>
    <property type="evidence" value="ECO:0007669"/>
    <property type="project" value="UniProtKB-KW"/>
</dbReference>
<dbReference type="InterPro" id="IPR033116">
    <property type="entry name" value="TRYPSIN_SER"/>
</dbReference>
<evidence type="ECO:0000256" key="3">
    <source>
        <dbReference type="ARBA" id="ARBA00022825"/>
    </source>
</evidence>